<evidence type="ECO:0000313" key="3">
    <source>
        <dbReference type="EMBL" id="CAK9181399.1"/>
    </source>
</evidence>
<dbReference type="AlphaFoldDB" id="A0ABC8QW74"/>
<dbReference type="Gene3D" id="1.25.40.10">
    <property type="entry name" value="Tetratricopeptide repeat domain"/>
    <property type="match status" value="1"/>
</dbReference>
<comment type="caution">
    <text evidence="2">The sequence shown here is derived from an EMBL/GenBank/DDBJ whole genome shotgun (WGS) entry which is preliminary data.</text>
</comment>
<dbReference type="Pfam" id="PF13812">
    <property type="entry name" value="PPR_3"/>
    <property type="match status" value="1"/>
</dbReference>
<sequence length="102" mass="11790">MKIRLAGVRPNEITCVGILSACTNAGMIDRALAYFEMMKKGYRIKPVIDHHSSLVDMFIGLGLLDVAFDFIKKMNFEINMFRSNPHCRLLELWNLRDRVVCR</sequence>
<dbReference type="EMBL" id="CAUOFW020008024">
    <property type="protein sequence ID" value="CAK9181399.1"/>
    <property type="molecule type" value="Genomic_DNA"/>
</dbReference>
<protein>
    <recommendedName>
        <fullName evidence="5">Pentatricopeptide repeat-containing protein</fullName>
    </recommendedName>
</protein>
<dbReference type="NCBIfam" id="TIGR00756">
    <property type="entry name" value="PPR"/>
    <property type="match status" value="1"/>
</dbReference>
<keyword evidence="4" id="KW-1185">Reference proteome</keyword>
<dbReference type="InterPro" id="IPR046960">
    <property type="entry name" value="PPR_At4g14850-like_plant"/>
</dbReference>
<dbReference type="Proteomes" id="UP001642360">
    <property type="component" value="Unassembled WGS sequence"/>
</dbReference>
<proteinExistence type="predicted"/>
<evidence type="ECO:0008006" key="5">
    <source>
        <dbReference type="Google" id="ProtNLM"/>
    </source>
</evidence>
<dbReference type="PANTHER" id="PTHR47926">
    <property type="entry name" value="PENTATRICOPEPTIDE REPEAT-CONTAINING PROTEIN"/>
    <property type="match status" value="1"/>
</dbReference>
<accession>A0ABC8QW74</accession>
<reference evidence="2 4" key="1">
    <citation type="submission" date="2024-02" db="EMBL/GenBank/DDBJ databases">
        <authorList>
            <person name="Vignale AGUSTIN F."/>
            <person name="Sosa J E."/>
            <person name="Modenutti C."/>
        </authorList>
    </citation>
    <scope>NUCLEOTIDE SEQUENCE [LARGE SCALE GENOMIC DNA]</scope>
</reference>
<dbReference type="InterPro" id="IPR011990">
    <property type="entry name" value="TPR-like_helical_dom_sf"/>
</dbReference>
<keyword evidence="1" id="KW-0677">Repeat</keyword>
<organism evidence="2 4">
    <name type="scientific">Ilex paraguariensis</name>
    <name type="common">yerba mate</name>
    <dbReference type="NCBI Taxonomy" id="185542"/>
    <lineage>
        <taxon>Eukaryota</taxon>
        <taxon>Viridiplantae</taxon>
        <taxon>Streptophyta</taxon>
        <taxon>Embryophyta</taxon>
        <taxon>Tracheophyta</taxon>
        <taxon>Spermatophyta</taxon>
        <taxon>Magnoliopsida</taxon>
        <taxon>eudicotyledons</taxon>
        <taxon>Gunneridae</taxon>
        <taxon>Pentapetalae</taxon>
        <taxon>asterids</taxon>
        <taxon>campanulids</taxon>
        <taxon>Aquifoliales</taxon>
        <taxon>Aquifoliaceae</taxon>
        <taxon>Ilex</taxon>
    </lineage>
</organism>
<dbReference type="InterPro" id="IPR002885">
    <property type="entry name" value="PPR_rpt"/>
</dbReference>
<dbReference type="EMBL" id="CAUOFW020000681">
    <property type="protein sequence ID" value="CAK9134979.1"/>
    <property type="molecule type" value="Genomic_DNA"/>
</dbReference>
<evidence type="ECO:0000313" key="2">
    <source>
        <dbReference type="EMBL" id="CAK9134979.1"/>
    </source>
</evidence>
<evidence type="ECO:0000313" key="4">
    <source>
        <dbReference type="Proteomes" id="UP001642360"/>
    </source>
</evidence>
<name>A0ABC8QW74_9AQUA</name>
<gene>
    <name evidence="2" type="ORF">ILEXP_LOCUS1899</name>
    <name evidence="3" type="ORF">ILEXP_LOCUS51453</name>
</gene>
<evidence type="ECO:0000256" key="1">
    <source>
        <dbReference type="ARBA" id="ARBA00022737"/>
    </source>
</evidence>
<dbReference type="PANTHER" id="PTHR47926:SF480">
    <property type="entry name" value="TETRATRICOPEPTIDE REPEAT-LIKE SUPERFAMILY PROTEIN ISOFORM 1"/>
    <property type="match status" value="1"/>
</dbReference>